<sequence length="733" mass="83939">MIDKHILPQKELDRLRSDDSQLLPVELLRSFGICGMGGRGKTRLAVEWVYTRMHHFDAIFWLNADDNAVLGESFASIAKQLGLDDTADGSDLTVSRERVKSWLARPLKSLDGPDTADNEATWLIVFDNVDHPPVLTEYWPVTGHGSVLITSRDPEAKTNFYTKNHGMDLAKLDIESSIKFIRALTKSIPDSTDGDKSLILVAELLDGLPLAIEQMSSVIRRLRLSYEEFLKLYIDEGKDLVDEFPDRTYEHTLATVWRLQDFSQPAETLLQILSFLDGDGVPEKVVRQKLVSDVPDGFPNNDIFYYKARAELQGASLIAIGDQNSVSQDLSLHRLLQDVARERMDQKRLQLVFETAVRLVSNVWPFQDLEHRHARDRWPECVLLLPQVARLRAVFTQLNANSARVVGDVKFAKLLNDVGWYHSERGFPEESLEYYELVERVCETIDVKKNPEVVEVLRLSHNNRGAAAAETNKPEESLKHFKLWFDMSLLHVGDDGQPVDNYELGSAYHELAVAYAANGEFQTSVGYFITCIEIFEKLPNYKEVMLGWPAPNLGFVYQELDRLDEAEAILDRILKIQFDAFGYDDIESFKTGKVLHALGNLYFRQGRLPKSIELHKRALTQYRASVGNRHARTASVCHRLADHYIREGKFEDAREMLDEALEVFGSRKNMKPELARTTYKKSQWFEAQGDKVSSLTFRTEAFKLYQELVKPNLRTQEEISESDYNKLIIFWNR</sequence>
<gene>
    <name evidence="3" type="ORF">OIDMADRAFT_131554</name>
</gene>
<dbReference type="InterPro" id="IPR056681">
    <property type="entry name" value="DUF7779"/>
</dbReference>
<evidence type="ECO:0000313" key="3">
    <source>
        <dbReference type="EMBL" id="KIM96972.1"/>
    </source>
</evidence>
<name>A0A0C3D4Z4_OIDMZ</name>
<dbReference type="Pfam" id="PF13424">
    <property type="entry name" value="TPR_12"/>
    <property type="match status" value="2"/>
</dbReference>
<dbReference type="SMART" id="SM00028">
    <property type="entry name" value="TPR"/>
    <property type="match status" value="4"/>
</dbReference>
<dbReference type="Pfam" id="PF25000">
    <property type="entry name" value="DUF7779"/>
    <property type="match status" value="1"/>
</dbReference>
<feature type="domain" description="DUF7779" evidence="2">
    <location>
        <begin position="257"/>
        <end position="348"/>
    </location>
</feature>
<dbReference type="HOGENOM" id="CLU_000288_125_7_1"/>
<proteinExistence type="predicted"/>
<dbReference type="PANTHER" id="PTHR35205">
    <property type="entry name" value="NB-ARC AND TPR DOMAIN PROTEIN"/>
    <property type="match status" value="1"/>
</dbReference>
<dbReference type="InterPro" id="IPR019734">
    <property type="entry name" value="TPR_rpt"/>
</dbReference>
<dbReference type="InParanoid" id="A0A0C3D4Z4"/>
<dbReference type="Gene3D" id="3.40.50.300">
    <property type="entry name" value="P-loop containing nucleotide triphosphate hydrolases"/>
    <property type="match status" value="1"/>
</dbReference>
<protein>
    <submittedName>
        <fullName evidence="3">Uncharacterized protein</fullName>
    </submittedName>
</protein>
<dbReference type="AlphaFoldDB" id="A0A0C3D4Z4"/>
<dbReference type="GO" id="GO:0043531">
    <property type="term" value="F:ADP binding"/>
    <property type="evidence" value="ECO:0007669"/>
    <property type="project" value="InterPro"/>
</dbReference>
<keyword evidence="4" id="KW-1185">Reference proteome</keyword>
<evidence type="ECO:0000259" key="2">
    <source>
        <dbReference type="Pfam" id="PF25000"/>
    </source>
</evidence>
<dbReference type="InterPro" id="IPR011990">
    <property type="entry name" value="TPR-like_helical_dom_sf"/>
</dbReference>
<reference evidence="3 4" key="1">
    <citation type="submission" date="2014-04" db="EMBL/GenBank/DDBJ databases">
        <authorList>
            <consortium name="DOE Joint Genome Institute"/>
            <person name="Kuo A."/>
            <person name="Martino E."/>
            <person name="Perotto S."/>
            <person name="Kohler A."/>
            <person name="Nagy L.G."/>
            <person name="Floudas D."/>
            <person name="Copeland A."/>
            <person name="Barry K.W."/>
            <person name="Cichocki N."/>
            <person name="Veneault-Fourrey C."/>
            <person name="LaButti K."/>
            <person name="Lindquist E.A."/>
            <person name="Lipzen A."/>
            <person name="Lundell T."/>
            <person name="Morin E."/>
            <person name="Murat C."/>
            <person name="Sun H."/>
            <person name="Tunlid A."/>
            <person name="Henrissat B."/>
            <person name="Grigoriev I.V."/>
            <person name="Hibbett D.S."/>
            <person name="Martin F."/>
            <person name="Nordberg H.P."/>
            <person name="Cantor M.N."/>
            <person name="Hua S.X."/>
        </authorList>
    </citation>
    <scope>NUCLEOTIDE SEQUENCE [LARGE SCALE GENOMIC DNA]</scope>
    <source>
        <strain evidence="3 4">Zn</strain>
    </source>
</reference>
<dbReference type="SUPFAM" id="SSF48452">
    <property type="entry name" value="TPR-like"/>
    <property type="match status" value="2"/>
</dbReference>
<evidence type="ECO:0000313" key="4">
    <source>
        <dbReference type="Proteomes" id="UP000054321"/>
    </source>
</evidence>
<dbReference type="Proteomes" id="UP000054321">
    <property type="component" value="Unassembled WGS sequence"/>
</dbReference>
<dbReference type="PANTHER" id="PTHR35205:SF1">
    <property type="entry name" value="ZU5 DOMAIN-CONTAINING PROTEIN"/>
    <property type="match status" value="1"/>
</dbReference>
<dbReference type="InterPro" id="IPR027417">
    <property type="entry name" value="P-loop_NTPase"/>
</dbReference>
<accession>A0A0C3D4Z4</accession>
<dbReference type="EMBL" id="KN832883">
    <property type="protein sequence ID" value="KIM96972.1"/>
    <property type="molecule type" value="Genomic_DNA"/>
</dbReference>
<feature type="domain" description="NB-ARC" evidence="1">
    <location>
        <begin position="31"/>
        <end position="182"/>
    </location>
</feature>
<dbReference type="Gene3D" id="1.25.40.10">
    <property type="entry name" value="Tetratricopeptide repeat domain"/>
    <property type="match status" value="2"/>
</dbReference>
<evidence type="ECO:0000259" key="1">
    <source>
        <dbReference type="Pfam" id="PF00931"/>
    </source>
</evidence>
<organism evidence="3 4">
    <name type="scientific">Oidiodendron maius (strain Zn)</name>
    <dbReference type="NCBI Taxonomy" id="913774"/>
    <lineage>
        <taxon>Eukaryota</taxon>
        <taxon>Fungi</taxon>
        <taxon>Dikarya</taxon>
        <taxon>Ascomycota</taxon>
        <taxon>Pezizomycotina</taxon>
        <taxon>Leotiomycetes</taxon>
        <taxon>Leotiomycetes incertae sedis</taxon>
        <taxon>Myxotrichaceae</taxon>
        <taxon>Oidiodendron</taxon>
    </lineage>
</organism>
<reference evidence="4" key="2">
    <citation type="submission" date="2015-01" db="EMBL/GenBank/DDBJ databases">
        <title>Evolutionary Origins and Diversification of the Mycorrhizal Mutualists.</title>
        <authorList>
            <consortium name="DOE Joint Genome Institute"/>
            <consortium name="Mycorrhizal Genomics Consortium"/>
            <person name="Kohler A."/>
            <person name="Kuo A."/>
            <person name="Nagy L.G."/>
            <person name="Floudas D."/>
            <person name="Copeland A."/>
            <person name="Barry K.W."/>
            <person name="Cichocki N."/>
            <person name="Veneault-Fourrey C."/>
            <person name="LaButti K."/>
            <person name="Lindquist E.A."/>
            <person name="Lipzen A."/>
            <person name="Lundell T."/>
            <person name="Morin E."/>
            <person name="Murat C."/>
            <person name="Riley R."/>
            <person name="Ohm R."/>
            <person name="Sun H."/>
            <person name="Tunlid A."/>
            <person name="Henrissat B."/>
            <person name="Grigoriev I.V."/>
            <person name="Hibbett D.S."/>
            <person name="Martin F."/>
        </authorList>
    </citation>
    <scope>NUCLEOTIDE SEQUENCE [LARGE SCALE GENOMIC DNA]</scope>
    <source>
        <strain evidence="4">Zn</strain>
    </source>
</reference>
<dbReference type="STRING" id="913774.A0A0C3D4Z4"/>
<dbReference type="InterPro" id="IPR002182">
    <property type="entry name" value="NB-ARC"/>
</dbReference>
<dbReference type="Pfam" id="PF00931">
    <property type="entry name" value="NB-ARC"/>
    <property type="match status" value="1"/>
</dbReference>
<dbReference type="SUPFAM" id="SSF52540">
    <property type="entry name" value="P-loop containing nucleoside triphosphate hydrolases"/>
    <property type="match status" value="1"/>
</dbReference>
<dbReference type="OrthoDB" id="6161812at2759"/>